<dbReference type="EMBL" id="JAXCLA010000005">
    <property type="protein sequence ID" value="MDY0746337.1"/>
    <property type="molecule type" value="Genomic_DNA"/>
</dbReference>
<dbReference type="SUPFAM" id="SSF50494">
    <property type="entry name" value="Trypsin-like serine proteases"/>
    <property type="match status" value="1"/>
</dbReference>
<organism evidence="2 3">
    <name type="scientific">Roseateles agri</name>
    <dbReference type="NCBI Taxonomy" id="3098619"/>
    <lineage>
        <taxon>Bacteria</taxon>
        <taxon>Pseudomonadati</taxon>
        <taxon>Pseudomonadota</taxon>
        <taxon>Betaproteobacteria</taxon>
        <taxon>Burkholderiales</taxon>
        <taxon>Sphaerotilaceae</taxon>
        <taxon>Roseateles</taxon>
    </lineage>
</organism>
<evidence type="ECO:0000313" key="3">
    <source>
        <dbReference type="Proteomes" id="UP001285263"/>
    </source>
</evidence>
<dbReference type="PRINTS" id="PR00834">
    <property type="entry name" value="PROTEASES2C"/>
</dbReference>
<comment type="caution">
    <text evidence="2">The sequence shown here is derived from an EMBL/GenBank/DDBJ whole genome shotgun (WGS) entry which is preliminary data.</text>
</comment>
<evidence type="ECO:0000256" key="1">
    <source>
        <dbReference type="SAM" id="SignalP"/>
    </source>
</evidence>
<dbReference type="InterPro" id="IPR001940">
    <property type="entry name" value="Peptidase_S1C"/>
</dbReference>
<dbReference type="GO" id="GO:0006508">
    <property type="term" value="P:proteolysis"/>
    <property type="evidence" value="ECO:0007669"/>
    <property type="project" value="UniProtKB-KW"/>
</dbReference>
<dbReference type="Gene3D" id="2.40.10.120">
    <property type="match status" value="1"/>
</dbReference>
<reference evidence="2 3" key="1">
    <citation type="submission" date="2023-11" db="EMBL/GenBank/DDBJ databases">
        <title>Paucibacter sp. nov., isolated from fresh soil in Korea.</title>
        <authorList>
            <person name="Le N.T.T."/>
        </authorList>
    </citation>
    <scope>NUCLEOTIDE SEQUENCE [LARGE SCALE GENOMIC DNA]</scope>
    <source>
        <strain evidence="2 3">R3-3</strain>
    </source>
</reference>
<feature type="chain" id="PRO_5047337639" evidence="1">
    <location>
        <begin position="29"/>
        <end position="664"/>
    </location>
</feature>
<dbReference type="InterPro" id="IPR009003">
    <property type="entry name" value="Peptidase_S1_PA"/>
</dbReference>
<sequence length="664" mass="73108">MRKSLARAGRIGAVFLMVGLQAGLSAFAAPLDADIQRRVREATFEVVVPKPAKETVTYDKAWQDLIPYQLRSDKYLSIGTAFAIGPGRYVTAMHVLSAAFGDSQREPMLRDAAGNIYPIDKIVKGSADQDFVMFTLAKAPGHSAVLDVQEKPELNETVYAVGNALGEGIVMREGNYTSDTPEEESGRWKWQRFSAPISGGNSGGPLVDAKGQVIGVVRAMRTSENTLNFAVPIELVTKAPENVVTVDSRSITGFLVFDATKASRVKADIPLPKSFADFSAAYAKLSDDFSAGQLRELMAENASDTFPRGKSSERLLHGLYERSAPGVVVKGGNGLWAIPSLNFTRLDLGHDGWQDAASFKGISIFHRHKPDDVQAAAWYADPQLARELVLKSSPPTIHVGGENAKILSMGKPEEDTRFTDIWGRVWQIRIWHPTTAFSSEWLAEFDLPVPDGTVGFDTRLMPIARASQLERLKLLTGFIAASYEGKLSQWDQFLKQEALLPRQLKPAMLRVDYGRSLAFDDRRLAFSFGPDLQKIERDLHLRLDFAFIPTEADAALLDIAGVSTFNSDDKTETGIFRHSTPAASANESVRKEWQKRLHHEHPYDAVASLVNGKQAISAIYGSADAEPAPEVLYTFQYRAESTTSQDAMKAKLDLLMRDAKVGER</sequence>
<dbReference type="Pfam" id="PF13365">
    <property type="entry name" value="Trypsin_2"/>
    <property type="match status" value="1"/>
</dbReference>
<evidence type="ECO:0000313" key="2">
    <source>
        <dbReference type="EMBL" id="MDY0746337.1"/>
    </source>
</evidence>
<dbReference type="RefSeq" id="WP_320424239.1">
    <property type="nucleotide sequence ID" value="NZ_JAXCLA010000005.1"/>
</dbReference>
<name>A0ABU5DMQ1_9BURK</name>
<keyword evidence="2" id="KW-0378">Hydrolase</keyword>
<protein>
    <submittedName>
        <fullName evidence="2">Serine protease</fullName>
    </submittedName>
</protein>
<feature type="signal peptide" evidence="1">
    <location>
        <begin position="1"/>
        <end position="28"/>
    </location>
</feature>
<gene>
    <name evidence="2" type="ORF">SNE35_17630</name>
</gene>
<dbReference type="GO" id="GO:0008233">
    <property type="term" value="F:peptidase activity"/>
    <property type="evidence" value="ECO:0007669"/>
    <property type="project" value="UniProtKB-KW"/>
</dbReference>
<keyword evidence="1" id="KW-0732">Signal</keyword>
<proteinExistence type="predicted"/>
<accession>A0ABU5DMQ1</accession>
<dbReference type="Proteomes" id="UP001285263">
    <property type="component" value="Unassembled WGS sequence"/>
</dbReference>
<keyword evidence="2" id="KW-0645">Protease</keyword>
<keyword evidence="3" id="KW-1185">Reference proteome</keyword>